<evidence type="ECO:0000313" key="1">
    <source>
        <dbReference type="EMBL" id="CAA2985526.1"/>
    </source>
</evidence>
<dbReference type="Proteomes" id="UP000594638">
    <property type="component" value="Unassembled WGS sequence"/>
</dbReference>
<comment type="caution">
    <text evidence="1">The sequence shown here is derived from an EMBL/GenBank/DDBJ whole genome shotgun (WGS) entry which is preliminary data.</text>
</comment>
<evidence type="ECO:0000313" key="2">
    <source>
        <dbReference type="Proteomes" id="UP000594638"/>
    </source>
</evidence>
<dbReference type="Gramene" id="OE9A082100T1">
    <property type="protein sequence ID" value="OE9A082100C1"/>
    <property type="gene ID" value="OE9A082100"/>
</dbReference>
<gene>
    <name evidence="1" type="ORF">OLEA9_A082100</name>
</gene>
<accession>A0A8S0RZF9</accession>
<protein>
    <submittedName>
        <fullName evidence="1">Uncharacterized protein</fullName>
    </submittedName>
</protein>
<sequence length="72" mass="8318">MEHVVRTRLGHYRTQAKFSGTRRQHGDFWDMMCRPCPGRVLATAGIQPDFQAFLGSLWARCAGHGRDESWLR</sequence>
<dbReference type="EMBL" id="CACTIH010003812">
    <property type="protein sequence ID" value="CAA2985526.1"/>
    <property type="molecule type" value="Genomic_DNA"/>
</dbReference>
<organism evidence="1 2">
    <name type="scientific">Olea europaea subsp. europaea</name>
    <dbReference type="NCBI Taxonomy" id="158383"/>
    <lineage>
        <taxon>Eukaryota</taxon>
        <taxon>Viridiplantae</taxon>
        <taxon>Streptophyta</taxon>
        <taxon>Embryophyta</taxon>
        <taxon>Tracheophyta</taxon>
        <taxon>Spermatophyta</taxon>
        <taxon>Magnoliopsida</taxon>
        <taxon>eudicotyledons</taxon>
        <taxon>Gunneridae</taxon>
        <taxon>Pentapetalae</taxon>
        <taxon>asterids</taxon>
        <taxon>lamiids</taxon>
        <taxon>Lamiales</taxon>
        <taxon>Oleaceae</taxon>
        <taxon>Oleeae</taxon>
        <taxon>Olea</taxon>
    </lineage>
</organism>
<reference evidence="1 2" key="1">
    <citation type="submission" date="2019-12" db="EMBL/GenBank/DDBJ databases">
        <authorList>
            <person name="Alioto T."/>
            <person name="Alioto T."/>
            <person name="Gomez Garrido J."/>
        </authorList>
    </citation>
    <scope>NUCLEOTIDE SEQUENCE [LARGE SCALE GENOMIC DNA]</scope>
</reference>
<proteinExistence type="predicted"/>
<dbReference type="AlphaFoldDB" id="A0A8S0RZF9"/>
<name>A0A8S0RZF9_OLEEU</name>
<keyword evidence="2" id="KW-1185">Reference proteome</keyword>